<proteinExistence type="predicted"/>
<keyword evidence="2" id="KW-1185">Reference proteome</keyword>
<dbReference type="EnsemblPlants" id="AVESA.00010b.r2.7CG0660150.1">
    <property type="protein sequence ID" value="AVESA.00010b.r2.7CG0660150.1.CDS.1"/>
    <property type="gene ID" value="AVESA.00010b.r2.7CG0660150"/>
</dbReference>
<accession>A0ACD5ZYM7</accession>
<protein>
    <submittedName>
        <fullName evidence="1">Uncharacterized protein</fullName>
    </submittedName>
</protein>
<organism evidence="1 2">
    <name type="scientific">Avena sativa</name>
    <name type="common">Oat</name>
    <dbReference type="NCBI Taxonomy" id="4498"/>
    <lineage>
        <taxon>Eukaryota</taxon>
        <taxon>Viridiplantae</taxon>
        <taxon>Streptophyta</taxon>
        <taxon>Embryophyta</taxon>
        <taxon>Tracheophyta</taxon>
        <taxon>Spermatophyta</taxon>
        <taxon>Magnoliopsida</taxon>
        <taxon>Liliopsida</taxon>
        <taxon>Poales</taxon>
        <taxon>Poaceae</taxon>
        <taxon>BOP clade</taxon>
        <taxon>Pooideae</taxon>
        <taxon>Poodae</taxon>
        <taxon>Poeae</taxon>
        <taxon>Poeae Chloroplast Group 1 (Aveneae type)</taxon>
        <taxon>Aveninae</taxon>
        <taxon>Avena</taxon>
    </lineage>
</organism>
<dbReference type="Proteomes" id="UP001732700">
    <property type="component" value="Chromosome 7C"/>
</dbReference>
<evidence type="ECO:0000313" key="2">
    <source>
        <dbReference type="Proteomes" id="UP001732700"/>
    </source>
</evidence>
<reference evidence="1" key="2">
    <citation type="submission" date="2025-09" db="UniProtKB">
        <authorList>
            <consortium name="EnsemblPlants"/>
        </authorList>
    </citation>
    <scope>IDENTIFICATION</scope>
</reference>
<reference evidence="1" key="1">
    <citation type="submission" date="2021-05" db="EMBL/GenBank/DDBJ databases">
        <authorList>
            <person name="Scholz U."/>
            <person name="Mascher M."/>
            <person name="Fiebig A."/>
        </authorList>
    </citation>
    <scope>NUCLEOTIDE SEQUENCE [LARGE SCALE GENOMIC DNA]</scope>
</reference>
<evidence type="ECO:0000313" key="1">
    <source>
        <dbReference type="EnsemblPlants" id="AVESA.00010b.r2.7CG0660150.1.CDS.1"/>
    </source>
</evidence>
<name>A0ACD5ZYM7_AVESA</name>
<sequence length="285" mass="30265">MRFGEVAHFSHPQHRLRLEQLDTPFRCDGCKEAGIGARYRCPVTACRAGADHDLHRQCALPLSPPPPPLRHPFYPSCAFHFLARAPGAPGTRYCNACGRDVAGFVYHCRACGFDLHPCCATLPHVLDAGSASGRVGVRLYLHPKAETACHRCGHRGRSWTYRSHCKSYSLHVACVMDLVVESWSGVGRGNKGGGGGSSVAGGGRSVYDGAVVPGSGGYRVPVIRGAAKSSHASREGGWSSYWGMRKGKVKRCCEIAGFAGQVVISAVLGDPTALIAGVIGSLIAR</sequence>